<comment type="caution">
    <text evidence="2">The sequence shown here is derived from an EMBL/GenBank/DDBJ whole genome shotgun (WGS) entry which is preliminary data.</text>
</comment>
<name>X1HKK9_9ZZZZ</name>
<dbReference type="PROSITE" id="PS00018">
    <property type="entry name" value="EF_HAND_1"/>
    <property type="match status" value="1"/>
</dbReference>
<gene>
    <name evidence="2" type="ORF">S03H2_14805</name>
</gene>
<dbReference type="AlphaFoldDB" id="X1HKK9"/>
<dbReference type="SMART" id="SM00635">
    <property type="entry name" value="BID_2"/>
    <property type="match status" value="1"/>
</dbReference>
<dbReference type="InterPro" id="IPR008964">
    <property type="entry name" value="Invasin/intimin_cell_adhesion"/>
</dbReference>
<protein>
    <recommendedName>
        <fullName evidence="1">BIG2 domain-containing protein</fullName>
    </recommendedName>
</protein>
<evidence type="ECO:0000259" key="1">
    <source>
        <dbReference type="SMART" id="SM00635"/>
    </source>
</evidence>
<dbReference type="SUPFAM" id="SSF49373">
    <property type="entry name" value="Invasin/intimin cell-adhesion fragments"/>
    <property type="match status" value="1"/>
</dbReference>
<sequence>MSRRGSVRLPSFVVLPNCRGYQVHTTYYFKAKVEGDKHTVDYGKQRSFTTEEIALPTLESLSAEPESVGLNMDESQQLTVTATYSDETMTDVTAEASYVSTDPLVATVSEAGLITAVAGGDATVTVSYTEDGITETTTVSVTVGVFDPWSYDFNGNGVIDIQEVLAAANDYFDGGITKEQVLEVLALYFG</sequence>
<evidence type="ECO:0000313" key="2">
    <source>
        <dbReference type="EMBL" id="GAH45858.1"/>
    </source>
</evidence>
<feature type="domain" description="BIG2" evidence="1">
    <location>
        <begin position="57"/>
        <end position="138"/>
    </location>
</feature>
<dbReference type="Gene3D" id="2.60.40.1080">
    <property type="match status" value="1"/>
</dbReference>
<proteinExistence type="predicted"/>
<dbReference type="InterPro" id="IPR018247">
    <property type="entry name" value="EF_Hand_1_Ca_BS"/>
</dbReference>
<reference evidence="2" key="1">
    <citation type="journal article" date="2014" name="Front. Microbiol.">
        <title>High frequency of phylogenetically diverse reductive dehalogenase-homologous genes in deep subseafloor sedimentary metagenomes.</title>
        <authorList>
            <person name="Kawai M."/>
            <person name="Futagami T."/>
            <person name="Toyoda A."/>
            <person name="Takaki Y."/>
            <person name="Nishi S."/>
            <person name="Hori S."/>
            <person name="Arai W."/>
            <person name="Tsubouchi T."/>
            <person name="Morono Y."/>
            <person name="Uchiyama I."/>
            <person name="Ito T."/>
            <person name="Fujiyama A."/>
            <person name="Inagaki F."/>
            <person name="Takami H."/>
        </authorList>
    </citation>
    <scope>NUCLEOTIDE SEQUENCE</scope>
    <source>
        <strain evidence="2">Expedition CK06-06</strain>
    </source>
</reference>
<accession>X1HKK9</accession>
<dbReference type="Pfam" id="PF02368">
    <property type="entry name" value="Big_2"/>
    <property type="match status" value="1"/>
</dbReference>
<dbReference type="InterPro" id="IPR003343">
    <property type="entry name" value="Big_2"/>
</dbReference>
<organism evidence="2">
    <name type="scientific">marine sediment metagenome</name>
    <dbReference type="NCBI Taxonomy" id="412755"/>
    <lineage>
        <taxon>unclassified sequences</taxon>
        <taxon>metagenomes</taxon>
        <taxon>ecological metagenomes</taxon>
    </lineage>
</organism>
<dbReference type="EMBL" id="BARU01007519">
    <property type="protein sequence ID" value="GAH45858.1"/>
    <property type="molecule type" value="Genomic_DNA"/>
</dbReference>